<keyword evidence="7" id="KW-1185">Reference proteome</keyword>
<gene>
    <name evidence="6" type="ORF">GCM10010885_19720</name>
</gene>
<dbReference type="CDD" id="cd07906">
    <property type="entry name" value="Adenylation_DNA_ligase_LigD_LigC"/>
    <property type="match status" value="1"/>
</dbReference>
<evidence type="ECO:0000256" key="2">
    <source>
        <dbReference type="ARBA" id="ARBA00012727"/>
    </source>
</evidence>
<name>A0A917NLN8_9BACL</name>
<dbReference type="Gene3D" id="3.30.470.30">
    <property type="entry name" value="DNA ligase/mRNA capping enzyme"/>
    <property type="match status" value="1"/>
</dbReference>
<comment type="catalytic activity">
    <reaction evidence="4">
        <text>ATP + (deoxyribonucleotide)n-3'-hydroxyl + 5'-phospho-(deoxyribonucleotide)m = (deoxyribonucleotide)n+m + AMP + diphosphate.</text>
        <dbReference type="EC" id="6.5.1.1"/>
    </reaction>
</comment>
<comment type="similarity">
    <text evidence="1">Belongs to the ATP-dependent DNA ligase family.</text>
</comment>
<dbReference type="PANTHER" id="PTHR45674">
    <property type="entry name" value="DNA LIGASE 1/3 FAMILY MEMBER"/>
    <property type="match status" value="1"/>
</dbReference>
<dbReference type="InterPro" id="IPR012340">
    <property type="entry name" value="NA-bd_OB-fold"/>
</dbReference>
<feature type="domain" description="ATP-dependent DNA ligase family profile" evidence="5">
    <location>
        <begin position="103"/>
        <end position="193"/>
    </location>
</feature>
<dbReference type="EC" id="6.5.1.1" evidence="2"/>
<dbReference type="RefSeq" id="WP_229776793.1">
    <property type="nucleotide sequence ID" value="NZ_BMOY01000033.1"/>
</dbReference>
<dbReference type="PROSITE" id="PS50160">
    <property type="entry name" value="DNA_LIGASE_A3"/>
    <property type="match status" value="1"/>
</dbReference>
<reference evidence="6" key="2">
    <citation type="submission" date="2020-09" db="EMBL/GenBank/DDBJ databases">
        <authorList>
            <person name="Sun Q."/>
            <person name="Ohkuma M."/>
        </authorList>
    </citation>
    <scope>NUCLEOTIDE SEQUENCE</scope>
    <source>
        <strain evidence="6">JCM 18487</strain>
    </source>
</reference>
<dbReference type="Pfam" id="PF01068">
    <property type="entry name" value="DNA_ligase_A_M"/>
    <property type="match status" value="1"/>
</dbReference>
<dbReference type="GO" id="GO:0006281">
    <property type="term" value="P:DNA repair"/>
    <property type="evidence" value="ECO:0007669"/>
    <property type="project" value="InterPro"/>
</dbReference>
<dbReference type="GO" id="GO:0005524">
    <property type="term" value="F:ATP binding"/>
    <property type="evidence" value="ECO:0007669"/>
    <property type="project" value="InterPro"/>
</dbReference>
<dbReference type="EMBL" id="BMOY01000033">
    <property type="protein sequence ID" value="GGJ10575.1"/>
    <property type="molecule type" value="Genomic_DNA"/>
</dbReference>
<dbReference type="Gene3D" id="2.40.50.140">
    <property type="entry name" value="Nucleic acid-binding proteins"/>
    <property type="match status" value="1"/>
</dbReference>
<evidence type="ECO:0000256" key="4">
    <source>
        <dbReference type="ARBA" id="ARBA00034003"/>
    </source>
</evidence>
<protein>
    <recommendedName>
        <fullName evidence="2">DNA ligase (ATP)</fullName>
        <ecNumber evidence="2">6.5.1.1</ecNumber>
    </recommendedName>
</protein>
<evidence type="ECO:0000256" key="1">
    <source>
        <dbReference type="ARBA" id="ARBA00007572"/>
    </source>
</evidence>
<dbReference type="InterPro" id="IPR050191">
    <property type="entry name" value="ATP-dep_DNA_ligase"/>
</dbReference>
<dbReference type="Gene3D" id="3.30.1490.70">
    <property type="match status" value="1"/>
</dbReference>
<dbReference type="Pfam" id="PF04679">
    <property type="entry name" value="DNA_ligase_A_C"/>
    <property type="match status" value="1"/>
</dbReference>
<dbReference type="InterPro" id="IPR012309">
    <property type="entry name" value="DNA_ligase_ATP-dep_C"/>
</dbReference>
<evidence type="ECO:0000259" key="5">
    <source>
        <dbReference type="PROSITE" id="PS50160"/>
    </source>
</evidence>
<dbReference type="GO" id="GO:0006310">
    <property type="term" value="P:DNA recombination"/>
    <property type="evidence" value="ECO:0007669"/>
    <property type="project" value="InterPro"/>
</dbReference>
<sequence length="317" mass="36275">MQPIVPFEPIRTETFPEGPNWVAQVKWDGVRILAYLEDGQSSLFNRRRHERTLQYPEIHDVTAYVRAKSVVLDGEVVAFAAGRPSFYQVMRRDSVQRRDRALTRMREVPVCYMVFDILYRDGRWLTDEPLAVRQQLLAQTLAPHPNVWMVENETDAKALFRAVCAEHMEGIVLKDLTSRYLPGGKDGRWRKKKCYRDRLAVVGGCTLRSERRAVSAWLGLYDGQGRLWYIGQAGTGRLTEHGWSALTQAVLAWPRHTSPFCNLTQAPGVLWVEPRIVVRVAYTEWAPGHTLRQASIQAQVPVSPLQCRLQPDDPMPV</sequence>
<evidence type="ECO:0000313" key="7">
    <source>
        <dbReference type="Proteomes" id="UP000637695"/>
    </source>
</evidence>
<accession>A0A917NLN8</accession>
<keyword evidence="3" id="KW-0436">Ligase</keyword>
<evidence type="ECO:0000313" key="6">
    <source>
        <dbReference type="EMBL" id="GGJ10575.1"/>
    </source>
</evidence>
<evidence type="ECO:0000256" key="3">
    <source>
        <dbReference type="ARBA" id="ARBA00022598"/>
    </source>
</evidence>
<proteinExistence type="inferred from homology"/>
<dbReference type="SUPFAM" id="SSF50249">
    <property type="entry name" value="Nucleic acid-binding proteins"/>
    <property type="match status" value="1"/>
</dbReference>
<reference evidence="6" key="1">
    <citation type="journal article" date="2014" name="Int. J. Syst. Evol. Microbiol.">
        <title>Complete genome sequence of Corynebacterium casei LMG S-19264T (=DSM 44701T), isolated from a smear-ripened cheese.</title>
        <authorList>
            <consortium name="US DOE Joint Genome Institute (JGI-PGF)"/>
            <person name="Walter F."/>
            <person name="Albersmeier A."/>
            <person name="Kalinowski J."/>
            <person name="Ruckert C."/>
        </authorList>
    </citation>
    <scope>NUCLEOTIDE SEQUENCE</scope>
    <source>
        <strain evidence="6">JCM 18487</strain>
    </source>
</reference>
<dbReference type="GO" id="GO:0003910">
    <property type="term" value="F:DNA ligase (ATP) activity"/>
    <property type="evidence" value="ECO:0007669"/>
    <property type="project" value="UniProtKB-EC"/>
</dbReference>
<dbReference type="AlphaFoldDB" id="A0A917NLN8"/>
<dbReference type="Proteomes" id="UP000637695">
    <property type="component" value="Unassembled WGS sequence"/>
</dbReference>
<dbReference type="SUPFAM" id="SSF56091">
    <property type="entry name" value="DNA ligase/mRNA capping enzyme, catalytic domain"/>
    <property type="match status" value="1"/>
</dbReference>
<dbReference type="PANTHER" id="PTHR45674:SF4">
    <property type="entry name" value="DNA LIGASE 1"/>
    <property type="match status" value="1"/>
</dbReference>
<organism evidence="6 7">
    <name type="scientific">Alicyclobacillus cellulosilyticus</name>
    <dbReference type="NCBI Taxonomy" id="1003997"/>
    <lineage>
        <taxon>Bacteria</taxon>
        <taxon>Bacillati</taxon>
        <taxon>Bacillota</taxon>
        <taxon>Bacilli</taxon>
        <taxon>Bacillales</taxon>
        <taxon>Alicyclobacillaceae</taxon>
        <taxon>Alicyclobacillus</taxon>
    </lineage>
</organism>
<dbReference type="InterPro" id="IPR012310">
    <property type="entry name" value="DNA_ligase_ATP-dep_cent"/>
</dbReference>
<comment type="caution">
    <text evidence="6">The sequence shown here is derived from an EMBL/GenBank/DDBJ whole genome shotgun (WGS) entry which is preliminary data.</text>
</comment>